<feature type="region of interest" description="Disordered" evidence="12">
    <location>
        <begin position="248"/>
        <end position="270"/>
    </location>
</feature>
<keyword evidence="6" id="KW-0892">Osteogenesis</keyword>
<reference evidence="15" key="2">
    <citation type="submission" date="2025-09" db="UniProtKB">
        <authorList>
            <consortium name="Ensembl"/>
        </authorList>
    </citation>
    <scope>IDENTIFICATION</scope>
</reference>
<dbReference type="PROSITE" id="PS00250">
    <property type="entry name" value="TGF_BETA_1"/>
    <property type="match status" value="1"/>
</dbReference>
<evidence type="ECO:0000256" key="2">
    <source>
        <dbReference type="ARBA" id="ARBA00006656"/>
    </source>
</evidence>
<dbReference type="InterPro" id="IPR015615">
    <property type="entry name" value="TGF-beta-rel"/>
</dbReference>
<evidence type="ECO:0000259" key="14">
    <source>
        <dbReference type="PROSITE" id="PS51362"/>
    </source>
</evidence>
<feature type="signal peptide" evidence="13">
    <location>
        <begin position="1"/>
        <end position="22"/>
    </location>
</feature>
<keyword evidence="4" id="KW-0964">Secreted</keyword>
<dbReference type="PANTHER" id="PTHR11848:SF135">
    <property type="entry name" value="BONE MORPHOGENETIC PROTEIN 7"/>
    <property type="match status" value="1"/>
</dbReference>
<keyword evidence="8" id="KW-1015">Disulfide bond</keyword>
<name>A0A672SKC4_SINGR</name>
<dbReference type="GO" id="GO:0005615">
    <property type="term" value="C:extracellular space"/>
    <property type="evidence" value="ECO:0007669"/>
    <property type="project" value="UniProtKB-KW"/>
</dbReference>
<keyword evidence="3" id="KW-0202">Cytokine</keyword>
<proteinExistence type="inferred from homology"/>
<dbReference type="GO" id="GO:0005125">
    <property type="term" value="F:cytokine activity"/>
    <property type="evidence" value="ECO:0007669"/>
    <property type="project" value="UniProtKB-KW"/>
</dbReference>
<evidence type="ECO:0000256" key="8">
    <source>
        <dbReference type="ARBA" id="ARBA00023157"/>
    </source>
</evidence>
<feature type="chain" id="PRO_5025617937" evidence="13">
    <location>
        <begin position="23"/>
        <end position="393"/>
    </location>
</feature>
<feature type="domain" description="TGF-beta family profile" evidence="14">
    <location>
        <begin position="273"/>
        <end position="393"/>
    </location>
</feature>
<evidence type="ECO:0000256" key="3">
    <source>
        <dbReference type="ARBA" id="ARBA00022514"/>
    </source>
</evidence>
<evidence type="ECO:0000256" key="12">
    <source>
        <dbReference type="SAM" id="MobiDB-lite"/>
    </source>
</evidence>
<dbReference type="Proteomes" id="UP000472262">
    <property type="component" value="Unassembled WGS sequence"/>
</dbReference>
<keyword evidence="16" id="KW-1185">Reference proteome</keyword>
<comment type="similarity">
    <text evidence="2 11">Belongs to the TGF-beta family.</text>
</comment>
<dbReference type="PROSITE" id="PS51362">
    <property type="entry name" value="TGF_BETA_2"/>
    <property type="match status" value="1"/>
</dbReference>
<dbReference type="FunFam" id="2.10.90.10:FF:000003">
    <property type="entry name" value="Bone morphogenetic protein 5"/>
    <property type="match status" value="1"/>
</dbReference>
<evidence type="ECO:0000256" key="1">
    <source>
        <dbReference type="ARBA" id="ARBA00004613"/>
    </source>
</evidence>
<dbReference type="GO" id="GO:0051216">
    <property type="term" value="P:cartilage development"/>
    <property type="evidence" value="ECO:0007669"/>
    <property type="project" value="UniProtKB-KW"/>
</dbReference>
<evidence type="ECO:0000256" key="4">
    <source>
        <dbReference type="ARBA" id="ARBA00022525"/>
    </source>
</evidence>
<evidence type="ECO:0000313" key="15">
    <source>
        <dbReference type="Ensembl" id="ENSSGRP00000102287.1"/>
    </source>
</evidence>
<dbReference type="InterPro" id="IPR001839">
    <property type="entry name" value="TGF-b_C"/>
</dbReference>
<keyword evidence="9" id="KW-0325">Glycoprotein</keyword>
<organism evidence="15 16">
    <name type="scientific">Sinocyclocheilus grahami</name>
    <name type="common">Dianchi golden-line fish</name>
    <name type="synonym">Barbus grahami</name>
    <dbReference type="NCBI Taxonomy" id="75366"/>
    <lineage>
        <taxon>Eukaryota</taxon>
        <taxon>Metazoa</taxon>
        <taxon>Chordata</taxon>
        <taxon>Craniata</taxon>
        <taxon>Vertebrata</taxon>
        <taxon>Euteleostomi</taxon>
        <taxon>Actinopterygii</taxon>
        <taxon>Neopterygii</taxon>
        <taxon>Teleostei</taxon>
        <taxon>Ostariophysi</taxon>
        <taxon>Cypriniformes</taxon>
        <taxon>Cyprinidae</taxon>
        <taxon>Cyprininae</taxon>
        <taxon>Sinocyclocheilus</taxon>
    </lineage>
</organism>
<gene>
    <name evidence="15" type="primary">LOC107592570</name>
</gene>
<keyword evidence="7 11" id="KW-0339">Growth factor</keyword>
<dbReference type="SMART" id="SM00204">
    <property type="entry name" value="TGFB"/>
    <property type="match status" value="1"/>
</dbReference>
<dbReference type="InterPro" id="IPR029034">
    <property type="entry name" value="Cystine-knot_cytokine"/>
</dbReference>
<evidence type="ECO:0000256" key="13">
    <source>
        <dbReference type="SAM" id="SignalP"/>
    </source>
</evidence>
<dbReference type="InterPro" id="IPR001111">
    <property type="entry name" value="TGF-b_propeptide"/>
</dbReference>
<dbReference type="GO" id="GO:0001503">
    <property type="term" value="P:ossification"/>
    <property type="evidence" value="ECO:0007669"/>
    <property type="project" value="UniProtKB-KW"/>
</dbReference>
<evidence type="ECO:0000256" key="6">
    <source>
        <dbReference type="ARBA" id="ARBA00022855"/>
    </source>
</evidence>
<dbReference type="Pfam" id="PF00688">
    <property type="entry name" value="TGFb_propeptide"/>
    <property type="match status" value="2"/>
</dbReference>
<evidence type="ECO:0000256" key="10">
    <source>
        <dbReference type="ARBA" id="ARBA00023188"/>
    </source>
</evidence>
<evidence type="ECO:0000256" key="5">
    <source>
        <dbReference type="ARBA" id="ARBA00022729"/>
    </source>
</evidence>
<dbReference type="SUPFAM" id="SSF57501">
    <property type="entry name" value="Cystine-knot cytokines"/>
    <property type="match status" value="1"/>
</dbReference>
<keyword evidence="10" id="KW-0891">Chondrogenesis</keyword>
<accession>A0A672SKC4</accession>
<dbReference type="Ensembl" id="ENSSGRT00000108770.1">
    <property type="protein sequence ID" value="ENSSGRP00000102287.1"/>
    <property type="gene ID" value="ENSSGRG00000050846.1"/>
</dbReference>
<evidence type="ECO:0000256" key="11">
    <source>
        <dbReference type="RuleBase" id="RU000354"/>
    </source>
</evidence>
<evidence type="ECO:0000256" key="9">
    <source>
        <dbReference type="ARBA" id="ARBA00023180"/>
    </source>
</evidence>
<dbReference type="Pfam" id="PF00019">
    <property type="entry name" value="TGF_beta"/>
    <property type="match status" value="1"/>
</dbReference>
<sequence length="393" mass="44075">MIPVRLISALMVACGCSVLADAMQANFTLDNDIQSSFIQRRLKSQERREMQREILSILGLPHRPRPLLHERHTAAPMYMFDLYNAILEDGDQRRGVVHSYKPVYTTPGPPMVTQQDSSFLSDVDMVMSFVNLGEQWAFFCPLNCIKIKELLTHICPLLTLCRELYLLDSQVVWAAEEGWLVFDLTVTSNHWVINPGQNLGLQLSLETAHGERMNPRRAGLVGSRGPQNKQPFMVAFLKASGIHLRSVRSASGNKQRGHHRSKNPKPGVAPSQVALKTAESAEGASVDPKQGCKKHELYVSFRDLGWQDWIIAPEGYAAYYCEGECVFPLNSFMNATNHAIVQTLVHFINPETVPKPCCAPTQLHGISVLYFDDSSNVILKKYRNMVVRACGCH</sequence>
<dbReference type="InterPro" id="IPR017948">
    <property type="entry name" value="TGFb_CS"/>
</dbReference>
<dbReference type="PANTHER" id="PTHR11848">
    <property type="entry name" value="TGF-BETA FAMILY"/>
    <property type="match status" value="1"/>
</dbReference>
<evidence type="ECO:0000256" key="7">
    <source>
        <dbReference type="ARBA" id="ARBA00023030"/>
    </source>
</evidence>
<comment type="subcellular location">
    <subcellularLocation>
        <location evidence="1">Secreted</location>
    </subcellularLocation>
</comment>
<dbReference type="GO" id="GO:0008083">
    <property type="term" value="F:growth factor activity"/>
    <property type="evidence" value="ECO:0007669"/>
    <property type="project" value="UniProtKB-KW"/>
</dbReference>
<dbReference type="Gene3D" id="2.10.90.10">
    <property type="entry name" value="Cystine-knot cytokines"/>
    <property type="match status" value="1"/>
</dbReference>
<dbReference type="GO" id="GO:0030509">
    <property type="term" value="P:BMP signaling pathway"/>
    <property type="evidence" value="ECO:0007669"/>
    <property type="project" value="TreeGrafter"/>
</dbReference>
<dbReference type="AlphaFoldDB" id="A0A672SKC4"/>
<keyword evidence="5 13" id="KW-0732">Signal</keyword>
<dbReference type="PROSITE" id="PS51257">
    <property type="entry name" value="PROKAR_LIPOPROTEIN"/>
    <property type="match status" value="1"/>
</dbReference>
<dbReference type="CDD" id="cd19397">
    <property type="entry name" value="TGF_beta_BMP7"/>
    <property type="match status" value="1"/>
</dbReference>
<dbReference type="Gene3D" id="2.60.120.970">
    <property type="match status" value="2"/>
</dbReference>
<protein>
    <submittedName>
        <fullName evidence="15">Bone morphogenetic protein 7-like</fullName>
    </submittedName>
</protein>
<evidence type="ECO:0000313" key="16">
    <source>
        <dbReference type="Proteomes" id="UP000472262"/>
    </source>
</evidence>
<reference evidence="15" key="1">
    <citation type="submission" date="2025-08" db="UniProtKB">
        <authorList>
            <consortium name="Ensembl"/>
        </authorList>
    </citation>
    <scope>IDENTIFICATION</scope>
</reference>